<organism evidence="1 2">
    <name type="scientific">Abditibacterium utsteinense</name>
    <dbReference type="NCBI Taxonomy" id="1960156"/>
    <lineage>
        <taxon>Bacteria</taxon>
        <taxon>Pseudomonadati</taxon>
        <taxon>Abditibacteriota</taxon>
        <taxon>Abditibacteriia</taxon>
        <taxon>Abditibacteriales</taxon>
        <taxon>Abditibacteriaceae</taxon>
        <taxon>Abditibacterium</taxon>
    </lineage>
</organism>
<evidence type="ECO:0000313" key="1">
    <source>
        <dbReference type="EMBL" id="PQV64174.1"/>
    </source>
</evidence>
<dbReference type="PANTHER" id="PTHR36454">
    <property type="entry name" value="LMO2823 PROTEIN"/>
    <property type="match status" value="1"/>
</dbReference>
<dbReference type="PIRSF" id="PIRSF033563">
    <property type="entry name" value="UCP033563"/>
    <property type="match status" value="1"/>
</dbReference>
<accession>A0A2S8STP3</accession>
<dbReference type="PANTHER" id="PTHR36454:SF1">
    <property type="entry name" value="DUF1015 DOMAIN-CONTAINING PROTEIN"/>
    <property type="match status" value="1"/>
</dbReference>
<dbReference type="AlphaFoldDB" id="A0A2S8STP3"/>
<evidence type="ECO:0000313" key="2">
    <source>
        <dbReference type="Proteomes" id="UP000237684"/>
    </source>
</evidence>
<reference evidence="1 2" key="1">
    <citation type="journal article" date="2018" name="Syst. Appl. Microbiol.">
        <title>Abditibacterium utsteinense sp. nov., the first cultivated member of candidate phylum FBP, isolated from ice-free Antarctic soil samples.</title>
        <authorList>
            <person name="Tahon G."/>
            <person name="Tytgat B."/>
            <person name="Lebbe L."/>
            <person name="Carlier A."/>
            <person name="Willems A."/>
        </authorList>
    </citation>
    <scope>NUCLEOTIDE SEQUENCE [LARGE SCALE GENOMIC DNA]</scope>
    <source>
        <strain evidence="1 2">LMG 29911</strain>
    </source>
</reference>
<dbReference type="EMBL" id="NIGF01000006">
    <property type="protein sequence ID" value="PQV64174.1"/>
    <property type="molecule type" value="Genomic_DNA"/>
</dbReference>
<gene>
    <name evidence="1" type="ORF">B1R32_10618</name>
</gene>
<dbReference type="Pfam" id="PF06245">
    <property type="entry name" value="DUF1015"/>
    <property type="match status" value="1"/>
</dbReference>
<dbReference type="InterPro" id="IPR008323">
    <property type="entry name" value="UCP033563"/>
</dbReference>
<dbReference type="RefSeq" id="WP_105483320.1">
    <property type="nucleotide sequence ID" value="NZ_NIGF01000006.1"/>
</dbReference>
<keyword evidence="2" id="KW-1185">Reference proteome</keyword>
<comment type="caution">
    <text evidence="1">The sequence shown here is derived from an EMBL/GenBank/DDBJ whole genome shotgun (WGS) entry which is preliminary data.</text>
</comment>
<sequence>MAQFLPFRGLRYDTSKTELSNAICPPYDVIKGAARDELIARDAHNVVAIELAARYGEQATPEQYQACGQLLQQWKADGTLKRDDSAYYIYEQEFALPSGEIRKRRGIMGALTLEEFGKGVQPHEHTMSGPKADRLNLLRALRTNTSPIFGLVADGDGWINGLINDVVLSAPSCQASDAEGITHRLWVMCEDEIVNGFEAAFENESILIADGHHRYETALNYFKETGAENGGESAVMMLCVSMQDEGLVVLPTHRVAKNVSDAEVAALPAKLAEFFEVEPFSGDANALLQQLNSIDSKQNALGMHLRGQSYLLKRKANSALPDASKSAAYNALDVAVLGGLILEKGLGIDAAKVAAGGHIAYTIDALEAVRQVEVGEGAAAFLLRETPVTQVQEVADAGDKMPQKSTYFYPKLATGMVLRPLD</sequence>
<dbReference type="InParanoid" id="A0A2S8STP3"/>
<protein>
    <submittedName>
        <fullName evidence="1">Putative conserved protein, DUF1015 family</fullName>
    </submittedName>
</protein>
<dbReference type="Proteomes" id="UP000237684">
    <property type="component" value="Unassembled WGS sequence"/>
</dbReference>
<dbReference type="OrthoDB" id="9781616at2"/>
<name>A0A2S8STP3_9BACT</name>
<proteinExistence type="predicted"/>